<dbReference type="SUPFAM" id="SSF51735">
    <property type="entry name" value="NAD(P)-binding Rossmann-fold domains"/>
    <property type="match status" value="1"/>
</dbReference>
<dbReference type="Pfam" id="PF02254">
    <property type="entry name" value="TrkA_N"/>
    <property type="match status" value="1"/>
</dbReference>
<dbReference type="PANTHER" id="PTHR43833:SF7">
    <property type="entry name" value="KTR SYSTEM POTASSIUM UPTAKE PROTEIN C"/>
    <property type="match status" value="1"/>
</dbReference>
<dbReference type="RefSeq" id="WP_377562250.1">
    <property type="nucleotide sequence ID" value="NZ_JBHTJZ010000005.1"/>
</dbReference>
<accession>A0ABW3HLU2</accession>
<protein>
    <submittedName>
        <fullName evidence="3">Potassium channel family protein</fullName>
    </submittedName>
</protein>
<dbReference type="EMBL" id="JBHTJZ010000005">
    <property type="protein sequence ID" value="MFD0958471.1"/>
    <property type="molecule type" value="Genomic_DNA"/>
</dbReference>
<organism evidence="3 4">
    <name type="scientific">Paenibacillus chungangensis</name>
    <dbReference type="NCBI Taxonomy" id="696535"/>
    <lineage>
        <taxon>Bacteria</taxon>
        <taxon>Bacillati</taxon>
        <taxon>Bacillota</taxon>
        <taxon>Bacilli</taxon>
        <taxon>Bacillales</taxon>
        <taxon>Paenibacillaceae</taxon>
        <taxon>Paenibacillus</taxon>
    </lineage>
</organism>
<reference evidence="4" key="1">
    <citation type="journal article" date="2019" name="Int. J. Syst. Evol. Microbiol.">
        <title>The Global Catalogue of Microorganisms (GCM) 10K type strain sequencing project: providing services to taxonomists for standard genome sequencing and annotation.</title>
        <authorList>
            <consortium name="The Broad Institute Genomics Platform"/>
            <consortium name="The Broad Institute Genome Sequencing Center for Infectious Disease"/>
            <person name="Wu L."/>
            <person name="Ma J."/>
        </authorList>
    </citation>
    <scope>NUCLEOTIDE SEQUENCE [LARGE SCALE GENOMIC DNA]</scope>
    <source>
        <strain evidence="4">CCUG 59129</strain>
    </source>
</reference>
<evidence type="ECO:0000313" key="3">
    <source>
        <dbReference type="EMBL" id="MFD0958471.1"/>
    </source>
</evidence>
<proteinExistence type="predicted"/>
<dbReference type="InterPro" id="IPR003148">
    <property type="entry name" value="RCK_N"/>
</dbReference>
<dbReference type="InterPro" id="IPR036291">
    <property type="entry name" value="NAD(P)-bd_dom_sf"/>
</dbReference>
<dbReference type="PROSITE" id="PS51202">
    <property type="entry name" value="RCK_C"/>
    <property type="match status" value="1"/>
</dbReference>
<dbReference type="InterPro" id="IPR050721">
    <property type="entry name" value="Trk_Ktr_HKT_K-transport"/>
</dbReference>
<evidence type="ECO:0000259" key="1">
    <source>
        <dbReference type="PROSITE" id="PS51201"/>
    </source>
</evidence>
<evidence type="ECO:0000313" key="4">
    <source>
        <dbReference type="Proteomes" id="UP001596989"/>
    </source>
</evidence>
<dbReference type="Proteomes" id="UP001596989">
    <property type="component" value="Unassembled WGS sequence"/>
</dbReference>
<dbReference type="InterPro" id="IPR006037">
    <property type="entry name" value="RCK_C"/>
</dbReference>
<sequence length="221" mass="24475">MKKKHFVVIGLGRFGGSVTKTLLSLGFEVMGIDQDERRVSEFASILPHVFQADSTDDSVMRKLGVKNMDHAIVAIGGDLQASILTTLILKDIGLKHITAKATSDYHQRVLEGVGADHIVHPERDTGIRVAHRITSQNMVEYLELSPEHSLVEIIAPQRLNGKSLVQSNIRAKFGCNVMAIRRANNELVVSPHANDMIYTGDLLVIIGNNRDINRFEKFIGE</sequence>
<dbReference type="PANTHER" id="PTHR43833">
    <property type="entry name" value="POTASSIUM CHANNEL PROTEIN 2-RELATED-RELATED"/>
    <property type="match status" value="1"/>
</dbReference>
<comment type="caution">
    <text evidence="3">The sequence shown here is derived from an EMBL/GenBank/DDBJ whole genome shotgun (WGS) entry which is preliminary data.</text>
</comment>
<keyword evidence="3" id="KW-0407">Ion channel</keyword>
<feature type="domain" description="RCK N-terminal" evidence="1">
    <location>
        <begin position="3"/>
        <end position="119"/>
    </location>
</feature>
<dbReference type="SUPFAM" id="SSF116726">
    <property type="entry name" value="TrkA C-terminal domain-like"/>
    <property type="match status" value="1"/>
</dbReference>
<dbReference type="PROSITE" id="PS51201">
    <property type="entry name" value="RCK_N"/>
    <property type="match status" value="1"/>
</dbReference>
<gene>
    <name evidence="3" type="ORF">ACFQ2I_03635</name>
</gene>
<keyword evidence="4" id="KW-1185">Reference proteome</keyword>
<dbReference type="Gene3D" id="3.40.50.720">
    <property type="entry name" value="NAD(P)-binding Rossmann-like Domain"/>
    <property type="match status" value="1"/>
</dbReference>
<dbReference type="GO" id="GO:0034220">
    <property type="term" value="P:monoatomic ion transmembrane transport"/>
    <property type="evidence" value="ECO:0007669"/>
    <property type="project" value="UniProtKB-KW"/>
</dbReference>
<keyword evidence="3" id="KW-0406">Ion transport</keyword>
<dbReference type="Gene3D" id="3.30.70.1450">
    <property type="entry name" value="Regulator of K+ conductance, C-terminal domain"/>
    <property type="match status" value="1"/>
</dbReference>
<dbReference type="InterPro" id="IPR036721">
    <property type="entry name" value="RCK_C_sf"/>
</dbReference>
<name>A0ABW3HLU2_9BACL</name>
<feature type="domain" description="RCK C-terminal" evidence="2">
    <location>
        <begin position="136"/>
        <end position="221"/>
    </location>
</feature>
<dbReference type="Pfam" id="PF02080">
    <property type="entry name" value="TrkA_C"/>
    <property type="match status" value="1"/>
</dbReference>
<keyword evidence="3" id="KW-0813">Transport</keyword>
<evidence type="ECO:0000259" key="2">
    <source>
        <dbReference type="PROSITE" id="PS51202"/>
    </source>
</evidence>